<evidence type="ECO:0000313" key="1">
    <source>
        <dbReference type="EMBL" id="GES18803.1"/>
    </source>
</evidence>
<proteinExistence type="predicted"/>
<dbReference type="Proteomes" id="UP000377595">
    <property type="component" value="Unassembled WGS sequence"/>
</dbReference>
<gene>
    <name evidence="1" type="ORF">Aple_016980</name>
</gene>
<comment type="caution">
    <text evidence="1">The sequence shown here is derived from an EMBL/GenBank/DDBJ whole genome shotgun (WGS) entry which is preliminary data.</text>
</comment>
<name>A0A5M3XIB1_9ACTN</name>
<evidence type="ECO:0000313" key="2">
    <source>
        <dbReference type="Proteomes" id="UP000377595"/>
    </source>
</evidence>
<dbReference type="AlphaFoldDB" id="A0A5M3XIB1"/>
<reference evidence="1 2" key="1">
    <citation type="submission" date="2019-10" db="EMBL/GenBank/DDBJ databases">
        <title>Whole genome shotgun sequence of Acrocarpospora pleiomorpha NBRC 16267.</title>
        <authorList>
            <person name="Ichikawa N."/>
            <person name="Kimura A."/>
            <person name="Kitahashi Y."/>
            <person name="Komaki H."/>
            <person name="Oguchi A."/>
        </authorList>
    </citation>
    <scope>NUCLEOTIDE SEQUENCE [LARGE SCALE GENOMIC DNA]</scope>
    <source>
        <strain evidence="1 2">NBRC 16267</strain>
    </source>
</reference>
<organism evidence="1 2">
    <name type="scientific">Acrocarpospora pleiomorpha</name>
    <dbReference type="NCBI Taxonomy" id="90975"/>
    <lineage>
        <taxon>Bacteria</taxon>
        <taxon>Bacillati</taxon>
        <taxon>Actinomycetota</taxon>
        <taxon>Actinomycetes</taxon>
        <taxon>Streptosporangiales</taxon>
        <taxon>Streptosporangiaceae</taxon>
        <taxon>Acrocarpospora</taxon>
    </lineage>
</organism>
<protein>
    <submittedName>
        <fullName evidence="1">Uncharacterized protein</fullName>
    </submittedName>
</protein>
<accession>A0A5M3XIB1</accession>
<sequence>MLDQALRIACRPHPSRYGPIHGECGGQRADDRLRTPNRMPLLLVAPGAARTITSVNGAG</sequence>
<keyword evidence="2" id="KW-1185">Reference proteome</keyword>
<dbReference type="EMBL" id="BLAF01000009">
    <property type="protein sequence ID" value="GES18803.1"/>
    <property type="molecule type" value="Genomic_DNA"/>
</dbReference>